<comment type="caution">
    <text evidence="6">The sequence shown here is derived from an EMBL/GenBank/DDBJ whole genome shotgun (WGS) entry which is preliminary data.</text>
</comment>
<feature type="domain" description="NAA35-like TPR repeats" evidence="5">
    <location>
        <begin position="198"/>
        <end position="474"/>
    </location>
</feature>
<dbReference type="EMBL" id="BSYA01000006">
    <property type="protein sequence ID" value="GMG23715.1"/>
    <property type="molecule type" value="Genomic_DNA"/>
</dbReference>
<dbReference type="InterPro" id="IPR057982">
    <property type="entry name" value="TPR_NAA35"/>
</dbReference>
<organism evidence="6 7">
    <name type="scientific">Aspergillus oryzae</name>
    <name type="common">Yellow koji mold</name>
    <dbReference type="NCBI Taxonomy" id="5062"/>
    <lineage>
        <taxon>Eukaryota</taxon>
        <taxon>Fungi</taxon>
        <taxon>Dikarya</taxon>
        <taxon>Ascomycota</taxon>
        <taxon>Pezizomycotina</taxon>
        <taxon>Eurotiomycetes</taxon>
        <taxon>Eurotiomycetidae</taxon>
        <taxon>Eurotiales</taxon>
        <taxon>Aspergillaceae</taxon>
        <taxon>Aspergillus</taxon>
        <taxon>Aspergillus subgen. Circumdati</taxon>
    </lineage>
</organism>
<accession>A0AAN4Y9M9</accession>
<dbReference type="Pfam" id="PF04112">
    <property type="entry name" value="Mak10"/>
    <property type="match status" value="1"/>
</dbReference>
<name>A0AAN4Y9M9_ASPOZ</name>
<evidence type="ECO:0000256" key="2">
    <source>
        <dbReference type="ARBA" id="ARBA00006289"/>
    </source>
</evidence>
<gene>
    <name evidence="6" type="ORF">Aory04_000110200</name>
</gene>
<protein>
    <submittedName>
        <fullName evidence="6">Unnamed protein product</fullName>
    </submittedName>
</protein>
<comment type="subcellular location">
    <subcellularLocation>
        <location evidence="1">Cytoplasm</location>
    </subcellularLocation>
</comment>
<evidence type="ECO:0000256" key="1">
    <source>
        <dbReference type="ARBA" id="ARBA00004496"/>
    </source>
</evidence>
<comment type="similarity">
    <text evidence="2">Belongs to the MAK10 family.</text>
</comment>
<evidence type="ECO:0000259" key="5">
    <source>
        <dbReference type="Pfam" id="PF25789"/>
    </source>
</evidence>
<dbReference type="GO" id="GO:0031417">
    <property type="term" value="C:NatC complex"/>
    <property type="evidence" value="ECO:0007669"/>
    <property type="project" value="InterPro"/>
</dbReference>
<keyword evidence="3" id="KW-0963">Cytoplasm</keyword>
<proteinExistence type="inferred from homology"/>
<dbReference type="Proteomes" id="UP001165205">
    <property type="component" value="Unassembled WGS sequence"/>
</dbReference>
<reference evidence="6" key="1">
    <citation type="submission" date="2023-04" db="EMBL/GenBank/DDBJ databases">
        <title>Aspergillus oryzae NBRC 4228.</title>
        <authorList>
            <person name="Ichikawa N."/>
            <person name="Sato H."/>
            <person name="Tonouchi N."/>
        </authorList>
    </citation>
    <scope>NUCLEOTIDE SEQUENCE</scope>
    <source>
        <strain evidence="6">NBRC 4228</strain>
    </source>
</reference>
<evidence type="ECO:0000256" key="3">
    <source>
        <dbReference type="ARBA" id="ARBA00022490"/>
    </source>
</evidence>
<dbReference type="Pfam" id="PF25789">
    <property type="entry name" value="TPR_NAA35"/>
    <property type="match status" value="1"/>
</dbReference>
<dbReference type="InterPro" id="IPR057983">
    <property type="entry name" value="NAA35-like_N"/>
</dbReference>
<evidence type="ECO:0000313" key="7">
    <source>
        <dbReference type="Proteomes" id="UP001165205"/>
    </source>
</evidence>
<feature type="domain" description="NAA35-like N-terminal" evidence="4">
    <location>
        <begin position="1"/>
        <end position="47"/>
    </location>
</feature>
<dbReference type="PANTHER" id="PTHR21373">
    <property type="entry name" value="GLUCOSE REPRESSIBLE PROTEIN MAK10"/>
    <property type="match status" value="1"/>
</dbReference>
<dbReference type="PANTHER" id="PTHR21373:SF0">
    <property type="entry name" value="N-ALPHA-ACETYLTRANSFERASE 35, NATC AUXILIARY SUBUNIT"/>
    <property type="match status" value="1"/>
</dbReference>
<evidence type="ECO:0000313" key="6">
    <source>
        <dbReference type="EMBL" id="GMG23715.1"/>
    </source>
</evidence>
<dbReference type="AlphaFoldDB" id="A0AAN4Y9M9"/>
<evidence type="ECO:0000259" key="4">
    <source>
        <dbReference type="Pfam" id="PF04112"/>
    </source>
</evidence>
<dbReference type="InterPro" id="IPR007244">
    <property type="entry name" value="Naa35_N"/>
</dbReference>
<sequence>MDSKMDSGYLGPGQTDVQALEDDYDTTRELAPEQVIGIMDELLCHEVGGTFPESDDLLSQFDQEYFRNLLDRAISWVDEQGDSVDGKLKEAIKCRLVFRRDFLLSLDQDLDIMQSRSASHFSSCLSQLDPITESVSLGRPVPEAFSWKIQRKLASTVPPRPMVKISFEDALAHLKRLCQDAIDLLEVLDYSGPHNLKAEDLDEQLRTLNNEPPLMLQNGDATYSYPLSSWAYHQKLNQFRLIIQLGFELSIYSPEELPGMYWYLSHICSTHLGHIDRIRTFTVAAAKRNLTALAGKKRDAVERHAALQNTLRLLERLTTQIVAVDAFAISLHALYVLLARHEVLPTAAAAQAYSSERLRYELRMKPFIPITLPELVPFDEYRREAILEGDSDEAVLERATKAISEARKAWEATLANGAFIRDPQGQTNQTLAIEEDWKKDVKNTMRACIGASIAIETVKKALAARRASTNAVNLQVSIPEMGSKARWHDWWVVPQVSPTPSGSQT</sequence>